<dbReference type="Pfam" id="PF21787">
    <property type="entry name" value="TNP-like_RNaseH_N"/>
    <property type="match status" value="1"/>
</dbReference>
<protein>
    <recommendedName>
        <fullName evidence="1">Transposable element P transposase-like RNase H domain-containing protein</fullName>
    </recommendedName>
</protein>
<evidence type="ECO:0000313" key="3">
    <source>
        <dbReference type="Proteomes" id="UP001152888"/>
    </source>
</evidence>
<name>A0A9P0NVL6_ACAOB</name>
<sequence>MIEKAKCCLVMFDEMYLSCHVHYNRKDDCINGIENGGIVDDANVFMIQGVYSKWKQPVCFTFSSGSAKSGMLKNMLTEVIKKCQEIGLHVVATVCDQASADRTGLESGAVDTAELILFFDKLFDSLNSNTKTAPSSKPLKGGLRKLLNMSDMDISHRNTKFNEVLQNKAFVTVP</sequence>
<organism evidence="2 3">
    <name type="scientific">Acanthoscelides obtectus</name>
    <name type="common">Bean weevil</name>
    <name type="synonym">Bruchus obtectus</name>
    <dbReference type="NCBI Taxonomy" id="200917"/>
    <lineage>
        <taxon>Eukaryota</taxon>
        <taxon>Metazoa</taxon>
        <taxon>Ecdysozoa</taxon>
        <taxon>Arthropoda</taxon>
        <taxon>Hexapoda</taxon>
        <taxon>Insecta</taxon>
        <taxon>Pterygota</taxon>
        <taxon>Neoptera</taxon>
        <taxon>Endopterygota</taxon>
        <taxon>Coleoptera</taxon>
        <taxon>Polyphaga</taxon>
        <taxon>Cucujiformia</taxon>
        <taxon>Chrysomeloidea</taxon>
        <taxon>Chrysomelidae</taxon>
        <taxon>Bruchinae</taxon>
        <taxon>Bruchini</taxon>
        <taxon>Acanthoscelides</taxon>
    </lineage>
</organism>
<dbReference type="OrthoDB" id="7474070at2759"/>
<dbReference type="EMBL" id="CAKOFQ010006691">
    <property type="protein sequence ID" value="CAH1960952.1"/>
    <property type="molecule type" value="Genomic_DNA"/>
</dbReference>
<evidence type="ECO:0000259" key="1">
    <source>
        <dbReference type="Pfam" id="PF21787"/>
    </source>
</evidence>
<gene>
    <name evidence="2" type="ORF">ACAOBT_LOCUS3896</name>
</gene>
<keyword evidence="3" id="KW-1185">Reference proteome</keyword>
<feature type="domain" description="Transposable element P transposase-like RNase H" evidence="1">
    <location>
        <begin position="3"/>
        <end position="101"/>
    </location>
</feature>
<reference evidence="2" key="1">
    <citation type="submission" date="2022-03" db="EMBL/GenBank/DDBJ databases">
        <authorList>
            <person name="Sayadi A."/>
        </authorList>
    </citation>
    <scope>NUCLEOTIDE SEQUENCE</scope>
</reference>
<dbReference type="AlphaFoldDB" id="A0A9P0NVL6"/>
<comment type="caution">
    <text evidence="2">The sequence shown here is derived from an EMBL/GenBank/DDBJ whole genome shotgun (WGS) entry which is preliminary data.</text>
</comment>
<dbReference type="Proteomes" id="UP001152888">
    <property type="component" value="Unassembled WGS sequence"/>
</dbReference>
<dbReference type="InterPro" id="IPR048365">
    <property type="entry name" value="TNP-like_RNaseH_N"/>
</dbReference>
<accession>A0A9P0NVL6</accession>
<proteinExistence type="predicted"/>
<evidence type="ECO:0000313" key="2">
    <source>
        <dbReference type="EMBL" id="CAH1960952.1"/>
    </source>
</evidence>